<organism evidence="1 2">
    <name type="scientific">Corchorus capsularis</name>
    <name type="common">Jute</name>
    <dbReference type="NCBI Taxonomy" id="210143"/>
    <lineage>
        <taxon>Eukaryota</taxon>
        <taxon>Viridiplantae</taxon>
        <taxon>Streptophyta</taxon>
        <taxon>Embryophyta</taxon>
        <taxon>Tracheophyta</taxon>
        <taxon>Spermatophyta</taxon>
        <taxon>Magnoliopsida</taxon>
        <taxon>eudicotyledons</taxon>
        <taxon>Gunneridae</taxon>
        <taxon>Pentapetalae</taxon>
        <taxon>rosids</taxon>
        <taxon>malvids</taxon>
        <taxon>Malvales</taxon>
        <taxon>Malvaceae</taxon>
        <taxon>Grewioideae</taxon>
        <taxon>Apeibeae</taxon>
        <taxon>Corchorus</taxon>
    </lineage>
</organism>
<keyword evidence="2" id="KW-1185">Reference proteome</keyword>
<dbReference type="AlphaFoldDB" id="A0A1R3I4V7"/>
<accession>A0A1R3I4V7</accession>
<protein>
    <submittedName>
        <fullName evidence="1">Uncharacterized protein</fullName>
    </submittedName>
</protein>
<dbReference type="Gramene" id="OMO77569">
    <property type="protein sequence ID" value="OMO77569"/>
    <property type="gene ID" value="CCACVL1_14964"/>
</dbReference>
<reference evidence="1 2" key="1">
    <citation type="submission" date="2013-09" db="EMBL/GenBank/DDBJ databases">
        <title>Corchorus capsularis genome sequencing.</title>
        <authorList>
            <person name="Alam M."/>
            <person name="Haque M.S."/>
            <person name="Islam M.S."/>
            <person name="Emdad E.M."/>
            <person name="Islam M.M."/>
            <person name="Ahmed B."/>
            <person name="Halim A."/>
            <person name="Hossen Q.M.M."/>
            <person name="Hossain M.Z."/>
            <person name="Ahmed R."/>
            <person name="Khan M.M."/>
            <person name="Islam R."/>
            <person name="Rashid M.M."/>
            <person name="Khan S.A."/>
            <person name="Rahman M.S."/>
            <person name="Alam M."/>
        </authorList>
    </citation>
    <scope>NUCLEOTIDE SEQUENCE [LARGE SCALE GENOMIC DNA]</scope>
    <source>
        <strain evidence="2">cv. CVL-1</strain>
        <tissue evidence="1">Whole seedling</tissue>
    </source>
</reference>
<dbReference type="Proteomes" id="UP000188268">
    <property type="component" value="Unassembled WGS sequence"/>
</dbReference>
<name>A0A1R3I4V7_COCAP</name>
<gene>
    <name evidence="1" type="ORF">CCACVL1_14964</name>
</gene>
<sequence length="29" mass="3410">MAQTWLITDCIFMFLQLNPAAIPRSRSRE</sequence>
<dbReference type="EMBL" id="AWWV01010708">
    <property type="protein sequence ID" value="OMO77569.1"/>
    <property type="molecule type" value="Genomic_DNA"/>
</dbReference>
<evidence type="ECO:0000313" key="2">
    <source>
        <dbReference type="Proteomes" id="UP000188268"/>
    </source>
</evidence>
<proteinExistence type="predicted"/>
<evidence type="ECO:0000313" key="1">
    <source>
        <dbReference type="EMBL" id="OMO77569.1"/>
    </source>
</evidence>
<comment type="caution">
    <text evidence="1">The sequence shown here is derived from an EMBL/GenBank/DDBJ whole genome shotgun (WGS) entry which is preliminary data.</text>
</comment>